<dbReference type="Proteomes" id="UP001056201">
    <property type="component" value="Chromosome 2"/>
</dbReference>
<feature type="transmembrane region" description="Helical" evidence="1">
    <location>
        <begin position="393"/>
        <end position="414"/>
    </location>
</feature>
<dbReference type="PROSITE" id="PS50125">
    <property type="entry name" value="GUANYLATE_CYCLASE_2"/>
    <property type="match status" value="1"/>
</dbReference>
<organism evidence="3 4">
    <name type="scientific">Aquincola tertiaricarbonis</name>
    <dbReference type="NCBI Taxonomy" id="391953"/>
    <lineage>
        <taxon>Bacteria</taxon>
        <taxon>Pseudomonadati</taxon>
        <taxon>Pseudomonadota</taxon>
        <taxon>Betaproteobacteria</taxon>
        <taxon>Burkholderiales</taxon>
        <taxon>Sphaerotilaceae</taxon>
        <taxon>Aquincola</taxon>
    </lineage>
</organism>
<dbReference type="Pfam" id="PF00211">
    <property type="entry name" value="Guanylate_cyc"/>
    <property type="match status" value="1"/>
</dbReference>
<evidence type="ECO:0000313" key="4">
    <source>
        <dbReference type="Proteomes" id="UP001056201"/>
    </source>
</evidence>
<dbReference type="InterPro" id="IPR001054">
    <property type="entry name" value="A/G_cyclase"/>
</dbReference>
<gene>
    <name evidence="3" type="ORF">MW290_15260</name>
</gene>
<keyword evidence="4" id="KW-1185">Reference proteome</keyword>
<feature type="transmembrane region" description="Helical" evidence="1">
    <location>
        <begin position="368"/>
        <end position="386"/>
    </location>
</feature>
<feature type="domain" description="Guanylate cyclase" evidence="2">
    <location>
        <begin position="489"/>
        <end position="621"/>
    </location>
</feature>
<dbReference type="SMART" id="SM01080">
    <property type="entry name" value="CHASE2"/>
    <property type="match status" value="1"/>
</dbReference>
<dbReference type="InterPro" id="IPR007890">
    <property type="entry name" value="CHASE2"/>
</dbReference>
<keyword evidence="1" id="KW-0812">Transmembrane</keyword>
<dbReference type="CDD" id="cd07302">
    <property type="entry name" value="CHD"/>
    <property type="match status" value="1"/>
</dbReference>
<dbReference type="SUPFAM" id="SSF55073">
    <property type="entry name" value="Nucleotide cyclase"/>
    <property type="match status" value="1"/>
</dbReference>
<name>A0ABY4SH99_AQUTE</name>
<dbReference type="SMART" id="SM00044">
    <property type="entry name" value="CYCc"/>
    <property type="match status" value="1"/>
</dbReference>
<dbReference type="EMBL" id="CP097636">
    <property type="protein sequence ID" value="URI10371.1"/>
    <property type="molecule type" value="Genomic_DNA"/>
</dbReference>
<dbReference type="PANTHER" id="PTHR43081">
    <property type="entry name" value="ADENYLATE CYCLASE, TERMINAL-DIFFERENTIATION SPECIFIC-RELATED"/>
    <property type="match status" value="1"/>
</dbReference>
<dbReference type="InterPro" id="IPR029787">
    <property type="entry name" value="Nucleotide_cyclase"/>
</dbReference>
<reference evidence="3" key="1">
    <citation type="submission" date="2022-05" db="EMBL/GenBank/DDBJ databases">
        <title>An RpoN-dependent PEP-CTERM gene is involved in floc formation of an Aquincola tertiaricarbonis strain.</title>
        <authorList>
            <person name="Qiu D."/>
            <person name="Xia M."/>
        </authorList>
    </citation>
    <scope>NUCLEOTIDE SEQUENCE</scope>
    <source>
        <strain evidence="3">RN12</strain>
    </source>
</reference>
<keyword evidence="1" id="KW-0472">Membrane</keyword>
<accession>A0ABY4SH99</accession>
<dbReference type="Pfam" id="PF05226">
    <property type="entry name" value="CHASE2"/>
    <property type="match status" value="1"/>
</dbReference>
<evidence type="ECO:0000256" key="1">
    <source>
        <dbReference type="SAM" id="Phobius"/>
    </source>
</evidence>
<dbReference type="Gene3D" id="3.30.70.1230">
    <property type="entry name" value="Nucleotide cyclase"/>
    <property type="match status" value="1"/>
</dbReference>
<evidence type="ECO:0000313" key="3">
    <source>
        <dbReference type="EMBL" id="URI10371.1"/>
    </source>
</evidence>
<feature type="transmembrane region" description="Helical" evidence="1">
    <location>
        <begin position="420"/>
        <end position="445"/>
    </location>
</feature>
<proteinExistence type="predicted"/>
<protein>
    <submittedName>
        <fullName evidence="3">Adenylate/guanylate cyclase domain-containing protein</fullName>
    </submittedName>
</protein>
<evidence type="ECO:0000259" key="2">
    <source>
        <dbReference type="PROSITE" id="PS50125"/>
    </source>
</evidence>
<sequence length="738" mass="79216">MNGRRRTTLVATAFWAVLLLLGIAHAVRLLPLELVERLDQTMADARTRWTAEPTVPPRIAIIDIDEASLAELGRWPWPRDRLARLTDELFDRQQVAAAGFDLVLAEPDPGPLTVLQRLARDDATLAARLPALREQLDNDAVLARALARRPVALPFYLTSDRAGARSGQLPPALPTALPDPLPAGLLRWNGHGASLDRLTAAAPAGGFINALPDDDGLIRSALLVAAYTGDAAAPQLYESLSLAVWRLGAKVPAPTLELAPAPGGPALVALRLGAQRIAVDERGAVQVPFRRHAGPMSGAFERHSAADVLAGRLPAGRLAGYRVLVGTTVPALGDLRATPVHPAQPGVEIHASLIAGLDQGRLPVRPDWAAGYEACLLLVTAGVLGVGLRRLSAIGCVALSAGVLATLLGINLYAWQVHGLALPLASALVLLAIGFAVVMAWGYLVEGRSRRSLVRLFGSYVPRELVRRMAREPERYTRAALLAENRELTLLFCDLRGFTTLSEHLEPLALRELLNQFFSRMTAVIHAHGGTLDKFIGDALMAFWGAPLAEPRHAVLALQAAQAMAQALDALNHELRARGQPTLSMGIGLHTGVACVGDMGSDLRRAYTALGDSVNLASRIEGLTRRYGVDLLISAATRDAVFATEPTTAASLPWVEVGEVQVKGRQQPVNLFTLDVHPAPPGSAREAQLRNWQLALAAARSQHWEEADARRAALRAVVTEGDLLWHLQHALAQDPKRR</sequence>
<keyword evidence="1" id="KW-1133">Transmembrane helix</keyword>
<dbReference type="InterPro" id="IPR050697">
    <property type="entry name" value="Adenylyl/Guanylyl_Cyclase_3/4"/>
</dbReference>
<dbReference type="PANTHER" id="PTHR43081:SF1">
    <property type="entry name" value="ADENYLATE CYCLASE, TERMINAL-DIFFERENTIATION SPECIFIC"/>
    <property type="match status" value="1"/>
</dbReference>